<reference evidence="5 6" key="1">
    <citation type="submission" date="2020-04" db="EMBL/GenBank/DDBJ databases">
        <authorList>
            <person name="Wallbank WR R."/>
            <person name="Pardo Diaz C."/>
            <person name="Kozak K."/>
            <person name="Martin S."/>
            <person name="Jiggins C."/>
            <person name="Moest M."/>
            <person name="Warren A I."/>
            <person name="Byers J.R.P. K."/>
            <person name="Montejo-Kovacevich G."/>
            <person name="Yen C E."/>
        </authorList>
    </citation>
    <scope>NUCLEOTIDE SEQUENCE [LARGE SCALE GENOMIC DNA]</scope>
</reference>
<dbReference type="PRINTS" id="PR00759">
    <property type="entry name" value="BASICPTASE"/>
</dbReference>
<sequence length="129" mass="14910">MQPNGYDCSQWQNGSSIPRYYYDLKMRTCATFDYFECKVSLNNFISLFECNEHCRVAGYQRINVTKPSVYCRLQPDFGDCHNYHPMFYYDITTRSCKGFSYGGCGGNRNKFENAQKCVAVCSGIVNLMN</sequence>
<dbReference type="PROSITE" id="PS00280">
    <property type="entry name" value="BPTI_KUNITZ_1"/>
    <property type="match status" value="1"/>
</dbReference>
<dbReference type="OrthoDB" id="4473401at2759"/>
<evidence type="ECO:0000313" key="6">
    <source>
        <dbReference type="Proteomes" id="UP000494106"/>
    </source>
</evidence>
<dbReference type="PROSITE" id="PS50279">
    <property type="entry name" value="BPTI_KUNITZ_2"/>
    <property type="match status" value="2"/>
</dbReference>
<feature type="domain" description="BPTI/Kunitz inhibitor" evidence="4">
    <location>
        <begin position="71"/>
        <end position="121"/>
    </location>
</feature>
<evidence type="ECO:0000256" key="3">
    <source>
        <dbReference type="ARBA" id="ARBA00023157"/>
    </source>
</evidence>
<dbReference type="PANTHER" id="PTHR10083">
    <property type="entry name" value="KUNITZ-TYPE PROTEASE INHIBITOR-RELATED"/>
    <property type="match status" value="1"/>
</dbReference>
<gene>
    <name evidence="5" type="ORF">APLA_LOCUS2664</name>
</gene>
<evidence type="ECO:0000256" key="2">
    <source>
        <dbReference type="ARBA" id="ARBA00022900"/>
    </source>
</evidence>
<dbReference type="InterPro" id="IPR002223">
    <property type="entry name" value="Kunitz_BPTI"/>
</dbReference>
<comment type="caution">
    <text evidence="5">The sequence shown here is derived from an EMBL/GenBank/DDBJ whole genome shotgun (WGS) entry which is preliminary data.</text>
</comment>
<dbReference type="SUPFAM" id="SSF57362">
    <property type="entry name" value="BPTI-like"/>
    <property type="match status" value="2"/>
</dbReference>
<dbReference type="Pfam" id="PF00014">
    <property type="entry name" value="Kunitz_BPTI"/>
    <property type="match status" value="2"/>
</dbReference>
<feature type="domain" description="BPTI/Kunitz inhibitor" evidence="4">
    <location>
        <begin position="1"/>
        <end position="54"/>
    </location>
</feature>
<name>A0A8S0Z681_ARCPL</name>
<dbReference type="EMBL" id="CADEBC010000208">
    <property type="protein sequence ID" value="CAB3225962.1"/>
    <property type="molecule type" value="Genomic_DNA"/>
</dbReference>
<dbReference type="Proteomes" id="UP000494106">
    <property type="component" value="Unassembled WGS sequence"/>
</dbReference>
<keyword evidence="3" id="KW-1015">Disulfide bond</keyword>
<dbReference type="FunFam" id="4.10.410.10:FF:000020">
    <property type="entry name" value="Collagen, type VI, alpha 3"/>
    <property type="match status" value="1"/>
</dbReference>
<keyword evidence="2" id="KW-0722">Serine protease inhibitor</keyword>
<evidence type="ECO:0000259" key="4">
    <source>
        <dbReference type="PROSITE" id="PS50279"/>
    </source>
</evidence>
<organism evidence="5 6">
    <name type="scientific">Arctia plantaginis</name>
    <name type="common">Wood tiger moth</name>
    <name type="synonym">Phalaena plantaginis</name>
    <dbReference type="NCBI Taxonomy" id="874455"/>
    <lineage>
        <taxon>Eukaryota</taxon>
        <taxon>Metazoa</taxon>
        <taxon>Ecdysozoa</taxon>
        <taxon>Arthropoda</taxon>
        <taxon>Hexapoda</taxon>
        <taxon>Insecta</taxon>
        <taxon>Pterygota</taxon>
        <taxon>Neoptera</taxon>
        <taxon>Endopterygota</taxon>
        <taxon>Lepidoptera</taxon>
        <taxon>Glossata</taxon>
        <taxon>Ditrysia</taxon>
        <taxon>Noctuoidea</taxon>
        <taxon>Erebidae</taxon>
        <taxon>Arctiinae</taxon>
        <taxon>Arctia</taxon>
    </lineage>
</organism>
<dbReference type="AlphaFoldDB" id="A0A8S0Z681"/>
<keyword evidence="1" id="KW-0646">Protease inhibitor</keyword>
<evidence type="ECO:0000313" key="5">
    <source>
        <dbReference type="EMBL" id="CAB3225962.1"/>
    </source>
</evidence>
<dbReference type="InterPro" id="IPR050098">
    <property type="entry name" value="TFPI/VKTCI-like"/>
</dbReference>
<dbReference type="SMART" id="SM00131">
    <property type="entry name" value="KU"/>
    <property type="match status" value="2"/>
</dbReference>
<dbReference type="CDD" id="cd00109">
    <property type="entry name" value="Kunitz-type"/>
    <property type="match status" value="2"/>
</dbReference>
<keyword evidence="6" id="KW-1185">Reference proteome</keyword>
<accession>A0A8S0Z681</accession>
<protein>
    <recommendedName>
        <fullName evidence="4">BPTI/Kunitz inhibitor domain-containing protein</fullName>
    </recommendedName>
</protein>
<dbReference type="Gene3D" id="4.10.410.10">
    <property type="entry name" value="Pancreatic trypsin inhibitor Kunitz domain"/>
    <property type="match status" value="2"/>
</dbReference>
<proteinExistence type="predicted"/>
<dbReference type="InterPro" id="IPR036880">
    <property type="entry name" value="Kunitz_BPTI_sf"/>
</dbReference>
<dbReference type="GO" id="GO:0004867">
    <property type="term" value="F:serine-type endopeptidase inhibitor activity"/>
    <property type="evidence" value="ECO:0007669"/>
    <property type="project" value="UniProtKB-KW"/>
</dbReference>
<evidence type="ECO:0000256" key="1">
    <source>
        <dbReference type="ARBA" id="ARBA00022690"/>
    </source>
</evidence>
<dbReference type="InterPro" id="IPR020901">
    <property type="entry name" value="Prtase_inh_Kunz-CS"/>
</dbReference>